<comment type="caution">
    <text evidence="3">The sequence shown here is derived from an EMBL/GenBank/DDBJ whole genome shotgun (WGS) entry which is preliminary data.</text>
</comment>
<evidence type="ECO:0000313" key="4">
    <source>
        <dbReference type="Proteomes" id="UP001065047"/>
    </source>
</evidence>
<dbReference type="RefSeq" id="WP_061505218.1">
    <property type="nucleotide sequence ID" value="NZ_BAPF01000024.1"/>
</dbReference>
<accession>A0ABQ0PT80</accession>
<evidence type="ECO:0000313" key="3">
    <source>
        <dbReference type="EMBL" id="GBQ79929.1"/>
    </source>
</evidence>
<organism evidence="3 4">
    <name type="scientific">Acetobacter malorum DSM 14337</name>
    <dbReference type="NCBI Taxonomy" id="1307910"/>
    <lineage>
        <taxon>Bacteria</taxon>
        <taxon>Pseudomonadati</taxon>
        <taxon>Pseudomonadota</taxon>
        <taxon>Alphaproteobacteria</taxon>
        <taxon>Acetobacterales</taxon>
        <taxon>Acetobacteraceae</taxon>
        <taxon>Acetobacter</taxon>
    </lineage>
</organism>
<name>A0ABQ0PT80_9PROT</name>
<dbReference type="Proteomes" id="UP001065047">
    <property type="component" value="Unassembled WGS sequence"/>
</dbReference>
<gene>
    <name evidence="3" type="ORF">AA14337_1576</name>
</gene>
<protein>
    <submittedName>
        <fullName evidence="3">Uncharacterized protein</fullName>
    </submittedName>
</protein>
<feature type="signal peptide" evidence="2">
    <location>
        <begin position="1"/>
        <end position="23"/>
    </location>
</feature>
<dbReference type="EMBL" id="BAPF01000024">
    <property type="protein sequence ID" value="GBQ79929.1"/>
    <property type="molecule type" value="Genomic_DNA"/>
</dbReference>
<evidence type="ECO:0000256" key="2">
    <source>
        <dbReference type="SAM" id="SignalP"/>
    </source>
</evidence>
<keyword evidence="2" id="KW-0732">Signal</keyword>
<sequence>MKRITTGLLAFSLLGLPATTAGAATAPLATSAAPSATPAQTSSPSPSATSASTAAHPAERTPDTAISAAPIPQPAADNYRLSGTLGPYPIGATLSVRPDQTVANAHYFYVKNLVDIPLSAQKSGEQIVLSEPGGGRFTLHFETSDKKAPAPLTFQTSTALAGTWADGTKTYPVKLNFESIDNVTPNALYEGVTDAPPAVFEAVVQRFLRNVLSGNKAETAKLISWPLRVNAEHSFTLKTPAALSASWSRVFTPCVLNRLRDAIPHEMFVHNGQAMVANGTVWFDAHGASAINSNPCQLPKK</sequence>
<proteinExistence type="predicted"/>
<dbReference type="GeneID" id="29556417"/>
<feature type="chain" id="PRO_5047006312" evidence="2">
    <location>
        <begin position="24"/>
        <end position="301"/>
    </location>
</feature>
<evidence type="ECO:0000256" key="1">
    <source>
        <dbReference type="SAM" id="MobiDB-lite"/>
    </source>
</evidence>
<reference evidence="3" key="1">
    <citation type="submission" date="2013-04" db="EMBL/GenBank/DDBJ databases">
        <title>The genome sequencing project of 58 acetic acid bacteria.</title>
        <authorList>
            <person name="Okamoto-Kainuma A."/>
            <person name="Ishikawa M."/>
            <person name="Umino S."/>
            <person name="Koizumi Y."/>
            <person name="Shiwa Y."/>
            <person name="Yoshikawa H."/>
            <person name="Matsutani M."/>
            <person name="Matsushita K."/>
        </authorList>
    </citation>
    <scope>NUCLEOTIDE SEQUENCE</scope>
    <source>
        <strain evidence="3">DSM 14337</strain>
    </source>
</reference>
<feature type="region of interest" description="Disordered" evidence="1">
    <location>
        <begin position="32"/>
        <end position="71"/>
    </location>
</feature>
<keyword evidence="4" id="KW-1185">Reference proteome</keyword>
<feature type="compositionally biased region" description="Low complexity" evidence="1">
    <location>
        <begin position="32"/>
        <end position="56"/>
    </location>
</feature>